<feature type="compositionally biased region" description="Polar residues" evidence="2">
    <location>
        <begin position="230"/>
        <end position="244"/>
    </location>
</feature>
<dbReference type="SUPFAM" id="SSF81901">
    <property type="entry name" value="HCP-like"/>
    <property type="match status" value="3"/>
</dbReference>
<feature type="compositionally biased region" description="Basic and acidic residues" evidence="2">
    <location>
        <begin position="1136"/>
        <end position="1145"/>
    </location>
</feature>
<evidence type="ECO:0000313" key="5">
    <source>
        <dbReference type="EMBL" id="KAE8259657.1"/>
    </source>
</evidence>
<evidence type="ECO:0000256" key="2">
    <source>
        <dbReference type="SAM" id="MobiDB-lite"/>
    </source>
</evidence>
<feature type="region of interest" description="Disordered" evidence="2">
    <location>
        <begin position="57"/>
        <end position="76"/>
    </location>
</feature>
<dbReference type="InterPro" id="IPR006597">
    <property type="entry name" value="Sel1-like"/>
</dbReference>
<comment type="similarity">
    <text evidence="1">Belongs to the sel-1 family.</text>
</comment>
<feature type="region of interest" description="Disordered" evidence="2">
    <location>
        <begin position="568"/>
        <end position="595"/>
    </location>
</feature>
<accession>A0A177TGI8</accession>
<feature type="region of interest" description="Disordered" evidence="2">
    <location>
        <begin position="217"/>
        <end position="245"/>
    </location>
</feature>
<keyword evidence="4" id="KW-0732">Signal</keyword>
<dbReference type="GO" id="GO:0005789">
    <property type="term" value="C:endoplasmic reticulum membrane"/>
    <property type="evidence" value="ECO:0007669"/>
    <property type="project" value="TreeGrafter"/>
</dbReference>
<feature type="compositionally biased region" description="Basic and acidic residues" evidence="2">
    <location>
        <begin position="432"/>
        <end position="441"/>
    </location>
</feature>
<dbReference type="SMART" id="SM00671">
    <property type="entry name" value="SEL1"/>
    <property type="match status" value="6"/>
</dbReference>
<feature type="compositionally biased region" description="Low complexity" evidence="2">
    <location>
        <begin position="419"/>
        <end position="430"/>
    </location>
</feature>
<comment type="caution">
    <text evidence="5">The sequence shown here is derived from an EMBL/GenBank/DDBJ whole genome shotgun (WGS) entry which is preliminary data.</text>
</comment>
<keyword evidence="3" id="KW-1133">Transmembrane helix</keyword>
<dbReference type="Proteomes" id="UP000077521">
    <property type="component" value="Unassembled WGS sequence"/>
</dbReference>
<organism evidence="5 6">
    <name type="scientific">Tilletia indica</name>
    <dbReference type="NCBI Taxonomy" id="43049"/>
    <lineage>
        <taxon>Eukaryota</taxon>
        <taxon>Fungi</taxon>
        <taxon>Dikarya</taxon>
        <taxon>Basidiomycota</taxon>
        <taxon>Ustilaginomycotina</taxon>
        <taxon>Exobasidiomycetes</taxon>
        <taxon>Tilletiales</taxon>
        <taxon>Tilletiaceae</taxon>
        <taxon>Tilletia</taxon>
    </lineage>
</organism>
<name>A0A177TGI8_9BASI</name>
<feature type="region of interest" description="Disordered" evidence="2">
    <location>
        <begin position="414"/>
        <end position="448"/>
    </location>
</feature>
<keyword evidence="3" id="KW-0472">Membrane</keyword>
<feature type="compositionally biased region" description="Low complexity" evidence="2">
    <location>
        <begin position="665"/>
        <end position="685"/>
    </location>
</feature>
<reference evidence="5" key="2">
    <citation type="journal article" date="2019" name="IMA Fungus">
        <title>Genome sequencing and comparison of five Tilletia species to identify candidate genes for the detection of regulated species infecting wheat.</title>
        <authorList>
            <person name="Nguyen H.D.T."/>
            <person name="Sultana T."/>
            <person name="Kesanakurti P."/>
            <person name="Hambleton S."/>
        </authorList>
    </citation>
    <scope>NUCLEOTIDE SEQUENCE</scope>
    <source>
        <strain evidence="5">DAOMC 236416</strain>
    </source>
</reference>
<dbReference type="PANTHER" id="PTHR11102">
    <property type="entry name" value="SEL-1-LIKE PROTEIN"/>
    <property type="match status" value="1"/>
</dbReference>
<feature type="compositionally biased region" description="Gly residues" evidence="2">
    <location>
        <begin position="585"/>
        <end position="595"/>
    </location>
</feature>
<feature type="transmembrane region" description="Helical" evidence="3">
    <location>
        <begin position="1164"/>
        <end position="1182"/>
    </location>
</feature>
<evidence type="ECO:0000256" key="3">
    <source>
        <dbReference type="SAM" id="Phobius"/>
    </source>
</evidence>
<feature type="region of interest" description="Disordered" evidence="2">
    <location>
        <begin position="1224"/>
        <end position="1282"/>
    </location>
</feature>
<dbReference type="Pfam" id="PF08238">
    <property type="entry name" value="Sel1"/>
    <property type="match status" value="5"/>
</dbReference>
<proteinExistence type="inferred from homology"/>
<protein>
    <submittedName>
        <fullName evidence="5">Uncharacterized protein</fullName>
    </submittedName>
</protein>
<gene>
    <name evidence="5" type="ORF">A4X13_0g859</name>
</gene>
<feature type="signal peptide" evidence="4">
    <location>
        <begin position="1"/>
        <end position="23"/>
    </location>
</feature>
<evidence type="ECO:0000256" key="1">
    <source>
        <dbReference type="ARBA" id="ARBA00038101"/>
    </source>
</evidence>
<dbReference type="GO" id="GO:0036503">
    <property type="term" value="P:ERAD pathway"/>
    <property type="evidence" value="ECO:0007669"/>
    <property type="project" value="TreeGrafter"/>
</dbReference>
<feature type="region of interest" description="Disordered" evidence="2">
    <location>
        <begin position="653"/>
        <end position="685"/>
    </location>
</feature>
<reference evidence="5" key="1">
    <citation type="submission" date="2016-04" db="EMBL/GenBank/DDBJ databases">
        <authorList>
            <person name="Nguyen H.D."/>
            <person name="Samba Siva P."/>
            <person name="Cullis J."/>
            <person name="Levesque C.A."/>
            <person name="Hambleton S."/>
        </authorList>
    </citation>
    <scope>NUCLEOTIDE SEQUENCE</scope>
    <source>
        <strain evidence="5">DAOMC 236416</strain>
    </source>
</reference>
<feature type="compositionally biased region" description="Acidic residues" evidence="2">
    <location>
        <begin position="1265"/>
        <end position="1274"/>
    </location>
</feature>
<keyword evidence="6" id="KW-1185">Reference proteome</keyword>
<evidence type="ECO:0000256" key="4">
    <source>
        <dbReference type="SAM" id="SignalP"/>
    </source>
</evidence>
<dbReference type="PANTHER" id="PTHR11102:SF147">
    <property type="entry name" value="SEL1L ADAPTOR SUBUNIT OF ERAD E3 UBIQUITIN LIGASE"/>
    <property type="match status" value="1"/>
</dbReference>
<sequence>MGRYWRTSLLLLITLLTTSLITASSSQTPSQLTSHFQQTYTPSQAYTRALYLLDSLVSHPPPPPSQPQDPELQDTRREYHSAHWDAFQAWGPLGTFLRLSIHTRNTIHKYISSSSKSTTNTASTYIPEAATHQEPAAAGDDTLIYGGKAGAGSTPVQLWPWWDGKGDTAIAGPWIIPDLTHQQLSGNHIISMGSTSSSPTSSSVLTDPLAALLSKLNKRRSRKDSKRGSATSNTGNKQTPLQKAQSRRAEAIALLEWVAFDQVSPDYDDILARSSLPIQQNALNNALNRNRTHLAFRTSSHATTPSSTSEVRASALWVLAEHSLWGTHASSPHLPRAKAAYEVLAWEGGNATAHLRLGFLEGSGWGRIGGPGVGSGKVWGVGLRKDGEEGETEAEEGLRQARALLHYELAASAPEPVRANSKSSSSANGSPFEEKSDKDGKSSGTSYSSRTSAQMALGFRYLSGIGTPMDCMKALNWYEVAAKDAYARYLSGPPKGLTLPYTHLRLSDVQGGAYGPGASAASSGYAASRPHIKAVLESRAGSGAMGEEARLRDLLEYYEYQAEPVLKSSGVGGRSSSGSSLGKKLTGGGGELGGGGGVRSTSNAAMYALELARFYYGGSLWAAGESAGKVERDFERAREYALRVARRVWPLDAGTVRRGGPSGPSPRSSAKASSPTGSGKQQQQQLLEGEDMFVKVDEQSLGLASRAAGMLGWMYLRGEGVPQDFKRAWVWFSRGSSAGDSDCHNGLGVMIRDGYGVKASVEDAVPYFTASAQPANPSPDGLVNMGRLYYDAKDFASAARTFKSAMHLLEPFESYLWHGKIDALLARAQSSSPTTTSTSLPISGPTAQERCDSATLNLKHAVERADWADPVSHRADRAWRRGDGQRALLGWMLAGEMGYEAAQNNVAWILDRDKHRLQIPSLDSAPDSSFDRLALVQWTRSAGQENVDALVKMGDYYFRGMGTPTPGIPSYEKAVACYSAAADMSGSALAYWNMGWMYESGLGVGGTRDFHLAKRYYDMAWNTNRRESYLAVVLSLAKLHLRAGWAALVESDASALAMFESYARGLDTSMPLTEAEEEKAKAEAGGGVGQKTKKKKERVREQDVVVEEPGAGDPYIPETYDRRRPTSEYGYNEDDGFLRNDDRDQSGTGTGSAEEYELDLFEDFEGLILVLAIGFLGFLVWYRRRIHEAREGGAGAGVGVAMDAGERARRERIEAAREVFRARGEDVGVPPPPPGAAGAGADERVQGEGEGEGGDWARRRRGFVDDGEEREENDPAWFNHAM</sequence>
<keyword evidence="3" id="KW-0812">Transmembrane</keyword>
<feature type="chain" id="PRO_5043747149" evidence="4">
    <location>
        <begin position="24"/>
        <end position="1282"/>
    </location>
</feature>
<dbReference type="InterPro" id="IPR011990">
    <property type="entry name" value="TPR-like_helical_dom_sf"/>
</dbReference>
<dbReference type="InterPro" id="IPR050767">
    <property type="entry name" value="Sel1_AlgK"/>
</dbReference>
<evidence type="ECO:0000313" key="6">
    <source>
        <dbReference type="Proteomes" id="UP000077521"/>
    </source>
</evidence>
<dbReference type="EMBL" id="LWDF02000030">
    <property type="protein sequence ID" value="KAE8259657.1"/>
    <property type="molecule type" value="Genomic_DNA"/>
</dbReference>
<feature type="region of interest" description="Disordered" evidence="2">
    <location>
        <begin position="1075"/>
        <end position="1151"/>
    </location>
</feature>
<dbReference type="Gene3D" id="1.25.40.10">
    <property type="entry name" value="Tetratricopeptide repeat domain"/>
    <property type="match status" value="3"/>
</dbReference>